<feature type="disulfide bond" evidence="15">
    <location>
        <begin position="494"/>
        <end position="503"/>
    </location>
</feature>
<dbReference type="PROSITE" id="PS01187">
    <property type="entry name" value="EGF_CA"/>
    <property type="match status" value="2"/>
</dbReference>
<feature type="region of interest" description="Disordered" evidence="18">
    <location>
        <begin position="596"/>
        <end position="627"/>
    </location>
</feature>
<dbReference type="FunFam" id="2.10.25.10:FF:000018">
    <property type="entry name" value="Delta-like 1"/>
    <property type="match status" value="1"/>
</dbReference>
<sequence length="859" mass="91586">MELVTSRSFLSTTSTRRPVLGSGVFELRLGSFSNPSNRDSQGACCSTGLPPATEGTPCPGSPCRVSFRVCLKHYQKTVDTDSPCTYGELSTPVLVQSTSDGAIFNASRPPITFPFEFSWPGTFSLIIEAWHEGPAPAGGSTSSSGVHRTLVAQMSTQKWLDVGDSWTPGTLQKERAALSYSYRVRCQEFYYGSECAKLCRPRDDKFGHFTCSASGDVVCLPGWKGDYCTKAICLKGCKEPQGDCDRPNECKCRIGWEGPLCDRCVRYPGCLHGTCSQPWQCNCDEGWGGLFCNQDLNYCTNNRPCRHGGTCTNTGQGSYTCSCLPGYAGTDCEIVEDPCLASPCQNGGICRATDSATSSSSTHGYTCSCPPGLGGRHCEVPHSACDSNRCLNGGSCHEAPDTPEGYRCLCPDAFAGDRCEVQRDPCEPSPCANGGTCVTLSDGNSRGGEQRYRCECRPGFEGPQCRTNIDDCASDPCLNGATCLDGADSFRCLCRPGFVGRLCDHDVDDCLTYPCANGGRCVDLVNDFACNCPAGFSGKDCSVNLDECASSPCLNGGVCVDLAGRYECRCPGDFSGDRCEHRPPALAPRVAVVPPSLGRSSARRGGEDMGRHDLLTRAEDNRRGRSDEDALSGVQLALIVTASVAVPLIALAAALVIVCQRRRWKERRDAEAAKRQNERNAVQHHGMNNKGAGGKAPPHTVVVNTLVEKPLQKKANGDNNAASSSSSSTSAAATTGTAKVLNVDARAQSKLSLDVDTTPEGVHASTRTLNRLYQEPGGGGIEGGVTVATQHGLDRASLRGSSPKSCDSRVADSTVVEEDDIVSIKQQLQQQPQPVTGGNSAVYVIEDHYRDENLLATEV</sequence>
<feature type="transmembrane region" description="Helical" evidence="19">
    <location>
        <begin position="636"/>
        <end position="658"/>
    </location>
</feature>
<evidence type="ECO:0000256" key="17">
    <source>
        <dbReference type="RuleBase" id="RU280815"/>
    </source>
</evidence>
<evidence type="ECO:0000256" key="7">
    <source>
        <dbReference type="ARBA" id="ARBA00022737"/>
    </source>
</evidence>
<reference evidence="22" key="1">
    <citation type="journal article" date="2020" name="Cell">
        <title>Large-Scale Comparative Analyses of Tick Genomes Elucidate Their Genetic Diversity and Vector Capacities.</title>
        <authorList>
            <consortium name="Tick Genome and Microbiome Consortium (TIGMIC)"/>
            <person name="Jia N."/>
            <person name="Wang J."/>
            <person name="Shi W."/>
            <person name="Du L."/>
            <person name="Sun Y."/>
            <person name="Zhan W."/>
            <person name="Jiang J.F."/>
            <person name="Wang Q."/>
            <person name="Zhang B."/>
            <person name="Ji P."/>
            <person name="Bell-Sakyi L."/>
            <person name="Cui X.M."/>
            <person name="Yuan T.T."/>
            <person name="Jiang B.G."/>
            <person name="Yang W.F."/>
            <person name="Lam T.T."/>
            <person name="Chang Q.C."/>
            <person name="Ding S.J."/>
            <person name="Wang X.J."/>
            <person name="Zhu J.G."/>
            <person name="Ruan X.D."/>
            <person name="Zhao L."/>
            <person name="Wei J.T."/>
            <person name="Ye R.Z."/>
            <person name="Que T.C."/>
            <person name="Du C.H."/>
            <person name="Zhou Y.H."/>
            <person name="Cheng J.X."/>
            <person name="Dai P.F."/>
            <person name="Guo W.B."/>
            <person name="Han X.H."/>
            <person name="Huang E.J."/>
            <person name="Li L.F."/>
            <person name="Wei W."/>
            <person name="Gao Y.C."/>
            <person name="Liu J.Z."/>
            <person name="Shao H.Z."/>
            <person name="Wang X."/>
            <person name="Wang C.C."/>
            <person name="Yang T.C."/>
            <person name="Huo Q.B."/>
            <person name="Li W."/>
            <person name="Chen H.Y."/>
            <person name="Chen S.E."/>
            <person name="Zhou L.G."/>
            <person name="Ni X.B."/>
            <person name="Tian J.H."/>
            <person name="Sheng Y."/>
            <person name="Liu T."/>
            <person name="Pan Y.S."/>
            <person name="Xia L.Y."/>
            <person name="Li J."/>
            <person name="Zhao F."/>
            <person name="Cao W.C."/>
        </authorList>
    </citation>
    <scope>NUCLEOTIDE SEQUENCE</scope>
    <source>
        <strain evidence="22">Rsan-2018</strain>
    </source>
</reference>
<evidence type="ECO:0000259" key="21">
    <source>
        <dbReference type="PROSITE" id="PS51051"/>
    </source>
</evidence>
<feature type="compositionally biased region" description="Basic and acidic residues" evidence="18">
    <location>
        <begin position="604"/>
        <end position="627"/>
    </location>
</feature>
<feature type="compositionally biased region" description="Basic and acidic residues" evidence="18">
    <location>
        <begin position="669"/>
        <end position="678"/>
    </location>
</feature>
<feature type="region of interest" description="Disordered" evidence="18">
    <location>
        <begin position="714"/>
        <end position="733"/>
    </location>
</feature>
<dbReference type="Proteomes" id="UP000821837">
    <property type="component" value="Chromosome 8"/>
</dbReference>
<dbReference type="GO" id="GO:0030718">
    <property type="term" value="P:germ-line stem cell population maintenance"/>
    <property type="evidence" value="ECO:0007669"/>
    <property type="project" value="UniProtKB-ARBA"/>
</dbReference>
<dbReference type="Pfam" id="PF07657">
    <property type="entry name" value="MNNL"/>
    <property type="match status" value="1"/>
</dbReference>
<feature type="domain" description="DSL" evidence="21">
    <location>
        <begin position="184"/>
        <end position="228"/>
    </location>
</feature>
<keyword evidence="7 17" id="KW-0677">Repeat</keyword>
<evidence type="ECO:0000256" key="14">
    <source>
        <dbReference type="ARBA" id="ARBA00023180"/>
    </source>
</evidence>
<dbReference type="GO" id="GO:0009986">
    <property type="term" value="C:cell surface"/>
    <property type="evidence" value="ECO:0007669"/>
    <property type="project" value="UniProtKB-ARBA"/>
</dbReference>
<dbReference type="Pfam" id="PF00008">
    <property type="entry name" value="EGF"/>
    <property type="match status" value="7"/>
</dbReference>
<keyword evidence="23" id="KW-1185">Reference proteome</keyword>
<accession>A0A9D4PDW9</accession>
<evidence type="ECO:0000256" key="16">
    <source>
        <dbReference type="PROSITE-ProRule" id="PRU00377"/>
    </source>
</evidence>
<dbReference type="GO" id="GO:0042063">
    <property type="term" value="P:gliogenesis"/>
    <property type="evidence" value="ECO:0007669"/>
    <property type="project" value="UniProtKB-ARBA"/>
</dbReference>
<dbReference type="AlphaFoldDB" id="A0A9D4PDW9"/>
<evidence type="ECO:0000313" key="23">
    <source>
        <dbReference type="Proteomes" id="UP000821837"/>
    </source>
</evidence>
<dbReference type="InterPro" id="IPR001881">
    <property type="entry name" value="EGF-like_Ca-bd_dom"/>
</dbReference>
<evidence type="ECO:0000256" key="15">
    <source>
        <dbReference type="PROSITE-ProRule" id="PRU00076"/>
    </source>
</evidence>
<keyword evidence="5 17" id="KW-0812">Transmembrane</keyword>
<keyword evidence="13 15" id="KW-1015">Disulfide bond</keyword>
<keyword evidence="9" id="KW-0106">Calcium</keyword>
<feature type="disulfide bond" evidence="16">
    <location>
        <begin position="199"/>
        <end position="211"/>
    </location>
</feature>
<feature type="domain" description="EGF-like" evidence="20">
    <location>
        <begin position="468"/>
        <end position="504"/>
    </location>
</feature>
<comment type="caution">
    <text evidence="15">Lacks conserved residue(s) required for the propagation of feature annotation.</text>
</comment>
<dbReference type="InterPro" id="IPR051022">
    <property type="entry name" value="Notch_Cell-Fate_Det"/>
</dbReference>
<comment type="caution">
    <text evidence="22">The sequence shown here is derived from an EMBL/GenBank/DDBJ whole genome shotgun (WGS) entry which is preliminary data.</text>
</comment>
<keyword evidence="14" id="KW-0325">Glycoprotein</keyword>
<dbReference type="GO" id="GO:0007219">
    <property type="term" value="P:Notch signaling pathway"/>
    <property type="evidence" value="ECO:0007669"/>
    <property type="project" value="InterPro"/>
</dbReference>
<keyword evidence="11 17" id="KW-1133">Transmembrane helix</keyword>
<dbReference type="PROSITE" id="PS50026">
    <property type="entry name" value="EGF_3"/>
    <property type="match status" value="7"/>
</dbReference>
<feature type="disulfide bond" evidence="15">
    <location>
        <begin position="369"/>
        <end position="378"/>
    </location>
</feature>
<name>A0A9D4PDW9_RHISA</name>
<dbReference type="GO" id="GO:0046331">
    <property type="term" value="P:lateral inhibition"/>
    <property type="evidence" value="ECO:0007669"/>
    <property type="project" value="UniProtKB-ARBA"/>
</dbReference>
<dbReference type="InterPro" id="IPR011651">
    <property type="entry name" value="Notch_ligand_N"/>
</dbReference>
<evidence type="ECO:0000256" key="4">
    <source>
        <dbReference type="ARBA" id="ARBA00022536"/>
    </source>
</evidence>
<evidence type="ECO:0000256" key="6">
    <source>
        <dbReference type="ARBA" id="ARBA00022729"/>
    </source>
</evidence>
<dbReference type="Pfam" id="PF21700">
    <property type="entry name" value="EGF_DL_JAG"/>
    <property type="match status" value="1"/>
</dbReference>
<dbReference type="FunFam" id="2.10.25.10:FF:000064">
    <property type="entry name" value="Delta-like protein"/>
    <property type="match status" value="1"/>
</dbReference>
<dbReference type="GO" id="GO:0048018">
    <property type="term" value="F:receptor ligand activity"/>
    <property type="evidence" value="ECO:0007669"/>
    <property type="project" value="UniProtKB-ARBA"/>
</dbReference>
<evidence type="ECO:0000256" key="19">
    <source>
        <dbReference type="SAM" id="Phobius"/>
    </source>
</evidence>
<dbReference type="InterPro" id="IPR001774">
    <property type="entry name" value="DSL"/>
</dbReference>
<evidence type="ECO:0000313" key="22">
    <source>
        <dbReference type="EMBL" id="KAH7939270.1"/>
    </source>
</evidence>
<feature type="disulfide bond" evidence="15">
    <location>
        <begin position="532"/>
        <end position="541"/>
    </location>
</feature>
<dbReference type="FunFam" id="2.10.25.10:FF:000472">
    <property type="entry name" value="Uncharacterized protein, isoform A"/>
    <property type="match status" value="1"/>
</dbReference>
<evidence type="ECO:0000256" key="5">
    <source>
        <dbReference type="ARBA" id="ARBA00022692"/>
    </source>
</evidence>
<dbReference type="GO" id="GO:0007157">
    <property type="term" value="P:heterophilic cell-cell adhesion via plasma membrane cell adhesion molecules"/>
    <property type="evidence" value="ECO:0007669"/>
    <property type="project" value="TreeGrafter"/>
</dbReference>
<dbReference type="GO" id="GO:0032991">
    <property type="term" value="C:protein-containing complex"/>
    <property type="evidence" value="ECO:0007669"/>
    <property type="project" value="TreeGrafter"/>
</dbReference>
<feature type="domain" description="EGF-like" evidence="20">
    <location>
        <begin position="381"/>
        <end position="420"/>
    </location>
</feature>
<feature type="disulfide bond" evidence="15">
    <location>
        <begin position="323"/>
        <end position="332"/>
    </location>
</feature>
<evidence type="ECO:0000256" key="8">
    <source>
        <dbReference type="ARBA" id="ARBA00022782"/>
    </source>
</evidence>
<keyword evidence="2 17" id="KW-0217">Developmental protein</keyword>
<evidence type="ECO:0000256" key="3">
    <source>
        <dbReference type="ARBA" id="ARBA00022475"/>
    </source>
</evidence>
<dbReference type="GO" id="GO:0016330">
    <property type="term" value="P:second mitotic wave involved in compound eye morphogenesis"/>
    <property type="evidence" value="ECO:0007669"/>
    <property type="project" value="UniProtKB-ARBA"/>
</dbReference>
<dbReference type="PROSITE" id="PS01186">
    <property type="entry name" value="EGF_2"/>
    <property type="match status" value="5"/>
</dbReference>
<keyword evidence="10" id="KW-0832">Ubl conjugation</keyword>
<dbReference type="PROSITE" id="PS51051">
    <property type="entry name" value="DSL"/>
    <property type="match status" value="1"/>
</dbReference>
<dbReference type="GO" id="GO:0045179">
    <property type="term" value="C:apical cortex"/>
    <property type="evidence" value="ECO:0007669"/>
    <property type="project" value="UniProtKB-ARBA"/>
</dbReference>
<feature type="domain" description="EGF-like" evidence="20">
    <location>
        <begin position="422"/>
        <end position="466"/>
    </location>
</feature>
<evidence type="ECO:0000256" key="13">
    <source>
        <dbReference type="ARBA" id="ARBA00023157"/>
    </source>
</evidence>
<dbReference type="PRINTS" id="PR00010">
    <property type="entry name" value="EGFBLOOD"/>
</dbReference>
<feature type="disulfide bond" evidence="15">
    <location>
        <begin position="410"/>
        <end position="419"/>
    </location>
</feature>
<dbReference type="GO" id="GO:0045197">
    <property type="term" value="P:establishment or maintenance of epithelial cell apical/basal polarity"/>
    <property type="evidence" value="ECO:0007669"/>
    <property type="project" value="TreeGrafter"/>
</dbReference>
<dbReference type="CDD" id="cd00054">
    <property type="entry name" value="EGF_CA"/>
    <property type="match status" value="7"/>
</dbReference>
<keyword evidence="8" id="KW-0221">Differentiation</keyword>
<evidence type="ECO:0000256" key="12">
    <source>
        <dbReference type="ARBA" id="ARBA00023136"/>
    </source>
</evidence>
<dbReference type="GO" id="GO:0005886">
    <property type="term" value="C:plasma membrane"/>
    <property type="evidence" value="ECO:0007669"/>
    <property type="project" value="UniProtKB-SubCell"/>
</dbReference>
<dbReference type="InterPro" id="IPR018097">
    <property type="entry name" value="EGF_Ca-bd_CS"/>
</dbReference>
<keyword evidence="6 17" id="KW-0732">Signal</keyword>
<feature type="domain" description="EGF-like" evidence="20">
    <location>
        <begin position="295"/>
        <end position="333"/>
    </location>
</feature>
<dbReference type="GO" id="GO:0043208">
    <property type="term" value="F:glycosphingolipid binding"/>
    <property type="evidence" value="ECO:0007669"/>
    <property type="project" value="UniProtKB-ARBA"/>
</dbReference>
<dbReference type="Pfam" id="PF01414">
    <property type="entry name" value="DSL"/>
    <property type="match status" value="1"/>
</dbReference>
<dbReference type="SMART" id="SM00179">
    <property type="entry name" value="EGF_CA"/>
    <property type="match status" value="7"/>
</dbReference>
<evidence type="ECO:0000256" key="9">
    <source>
        <dbReference type="ARBA" id="ARBA00022837"/>
    </source>
</evidence>
<dbReference type="PROSITE" id="PS00022">
    <property type="entry name" value="EGF_1"/>
    <property type="match status" value="8"/>
</dbReference>
<dbReference type="InterPro" id="IPR000152">
    <property type="entry name" value="EGF-type_Asp/Asn_hydroxyl_site"/>
</dbReference>
<feature type="domain" description="EGF-like" evidence="20">
    <location>
        <begin position="544"/>
        <end position="580"/>
    </location>
</feature>
<evidence type="ECO:0000256" key="10">
    <source>
        <dbReference type="ARBA" id="ARBA00022843"/>
    </source>
</evidence>
<dbReference type="VEuPathDB" id="VectorBase:RSAN_039804"/>
<dbReference type="GO" id="GO:0005509">
    <property type="term" value="F:calcium ion binding"/>
    <property type="evidence" value="ECO:0007669"/>
    <property type="project" value="InterPro"/>
</dbReference>
<gene>
    <name evidence="22" type="ORF">HPB52_009742</name>
</gene>
<dbReference type="SMART" id="SM00181">
    <property type="entry name" value="EGF"/>
    <property type="match status" value="10"/>
</dbReference>
<dbReference type="PANTHER" id="PTHR24049">
    <property type="entry name" value="CRUMBS FAMILY MEMBER"/>
    <property type="match status" value="1"/>
</dbReference>
<comment type="subcellular location">
    <subcellularLocation>
        <location evidence="1">Cell membrane</location>
        <topology evidence="1">Single-pass type I membrane protein</topology>
    </subcellularLocation>
    <subcellularLocation>
        <location evidence="17">Membrane</location>
        <topology evidence="17">Single-pass type I membrane protein</topology>
    </subcellularLocation>
</comment>
<feature type="compositionally biased region" description="Low complexity" evidence="18">
    <location>
        <begin position="721"/>
        <end position="733"/>
    </location>
</feature>
<feature type="disulfide bond" evidence="16">
    <location>
        <begin position="186"/>
        <end position="195"/>
    </location>
</feature>
<keyword evidence="3" id="KW-1003">Cell membrane</keyword>
<proteinExistence type="predicted"/>
<organism evidence="22 23">
    <name type="scientific">Rhipicephalus sanguineus</name>
    <name type="common">Brown dog tick</name>
    <name type="synonym">Ixodes sanguineus</name>
    <dbReference type="NCBI Taxonomy" id="34632"/>
    <lineage>
        <taxon>Eukaryota</taxon>
        <taxon>Metazoa</taxon>
        <taxon>Ecdysozoa</taxon>
        <taxon>Arthropoda</taxon>
        <taxon>Chelicerata</taxon>
        <taxon>Arachnida</taxon>
        <taxon>Acari</taxon>
        <taxon>Parasitiformes</taxon>
        <taxon>Ixodida</taxon>
        <taxon>Ixodoidea</taxon>
        <taxon>Ixodidae</taxon>
        <taxon>Rhipicephalinae</taxon>
        <taxon>Rhipicephalus</taxon>
        <taxon>Rhipicephalus</taxon>
    </lineage>
</organism>
<dbReference type="Gene3D" id="2.10.25.10">
    <property type="entry name" value="Laminin"/>
    <property type="match status" value="8"/>
</dbReference>
<dbReference type="InterPro" id="IPR009030">
    <property type="entry name" value="Growth_fac_rcpt_cys_sf"/>
</dbReference>
<evidence type="ECO:0000256" key="11">
    <source>
        <dbReference type="ARBA" id="ARBA00022989"/>
    </source>
</evidence>
<reference evidence="22" key="2">
    <citation type="submission" date="2021-09" db="EMBL/GenBank/DDBJ databases">
        <authorList>
            <person name="Jia N."/>
            <person name="Wang J."/>
            <person name="Shi W."/>
            <person name="Du L."/>
            <person name="Sun Y."/>
            <person name="Zhan W."/>
            <person name="Jiang J."/>
            <person name="Wang Q."/>
            <person name="Zhang B."/>
            <person name="Ji P."/>
            <person name="Sakyi L.B."/>
            <person name="Cui X."/>
            <person name="Yuan T."/>
            <person name="Jiang B."/>
            <person name="Yang W."/>
            <person name="Lam T.T.-Y."/>
            <person name="Chang Q."/>
            <person name="Ding S."/>
            <person name="Wang X."/>
            <person name="Zhu J."/>
            <person name="Ruan X."/>
            <person name="Zhao L."/>
            <person name="Wei J."/>
            <person name="Que T."/>
            <person name="Du C."/>
            <person name="Cheng J."/>
            <person name="Dai P."/>
            <person name="Han X."/>
            <person name="Huang E."/>
            <person name="Gao Y."/>
            <person name="Liu J."/>
            <person name="Shao H."/>
            <person name="Ye R."/>
            <person name="Li L."/>
            <person name="Wei W."/>
            <person name="Wang X."/>
            <person name="Wang C."/>
            <person name="Huo Q."/>
            <person name="Li W."/>
            <person name="Guo W."/>
            <person name="Chen H."/>
            <person name="Chen S."/>
            <person name="Zhou L."/>
            <person name="Zhou L."/>
            <person name="Ni X."/>
            <person name="Tian J."/>
            <person name="Zhou Y."/>
            <person name="Sheng Y."/>
            <person name="Liu T."/>
            <person name="Pan Y."/>
            <person name="Xia L."/>
            <person name="Li J."/>
            <person name="Zhao F."/>
            <person name="Cao W."/>
        </authorList>
    </citation>
    <scope>NUCLEOTIDE SEQUENCE</scope>
    <source>
        <strain evidence="22">Rsan-2018</strain>
        <tissue evidence="22">Larvae</tissue>
    </source>
</reference>
<feature type="domain" description="EGF-like" evidence="20">
    <location>
        <begin position="335"/>
        <end position="379"/>
    </location>
</feature>
<dbReference type="Gene3D" id="2.10.25.140">
    <property type="match status" value="1"/>
</dbReference>
<dbReference type="PROSITE" id="PS00010">
    <property type="entry name" value="ASX_HYDROXYL"/>
    <property type="match status" value="3"/>
</dbReference>
<feature type="disulfide bond" evidence="15">
    <location>
        <begin position="570"/>
        <end position="579"/>
    </location>
</feature>
<dbReference type="FunFam" id="2.10.25.10:FF:000391">
    <property type="entry name" value="Weary, isoform C"/>
    <property type="match status" value="1"/>
</dbReference>
<feature type="domain" description="EGF-like" evidence="20">
    <location>
        <begin position="506"/>
        <end position="542"/>
    </location>
</feature>
<evidence type="ECO:0000256" key="1">
    <source>
        <dbReference type="ARBA" id="ARBA00004251"/>
    </source>
</evidence>
<dbReference type="FunFam" id="2.10.25.10:FF:000061">
    <property type="entry name" value="Delta-like protein"/>
    <property type="match status" value="1"/>
</dbReference>
<dbReference type="EMBL" id="JABSTV010001254">
    <property type="protein sequence ID" value="KAH7939270.1"/>
    <property type="molecule type" value="Genomic_DNA"/>
</dbReference>
<evidence type="ECO:0000256" key="18">
    <source>
        <dbReference type="SAM" id="MobiDB-lite"/>
    </source>
</evidence>
<protein>
    <recommendedName>
        <fullName evidence="17">Delta-like protein</fullName>
    </recommendedName>
</protein>
<feature type="region of interest" description="Disordered" evidence="18">
    <location>
        <begin position="669"/>
        <end position="698"/>
    </location>
</feature>
<dbReference type="SUPFAM" id="SSF57196">
    <property type="entry name" value="EGF/Laminin"/>
    <property type="match status" value="3"/>
</dbReference>
<dbReference type="SUPFAM" id="SSF57184">
    <property type="entry name" value="Growth factor receptor domain"/>
    <property type="match status" value="1"/>
</dbReference>
<evidence type="ECO:0000256" key="2">
    <source>
        <dbReference type="ARBA" id="ARBA00022473"/>
    </source>
</evidence>
<keyword evidence="12 17" id="KW-0472">Membrane</keyword>
<dbReference type="PANTHER" id="PTHR24049:SF22">
    <property type="entry name" value="DROSOPHILA CRUMBS HOMOLOG"/>
    <property type="match status" value="1"/>
</dbReference>
<dbReference type="Gene3D" id="2.60.40.3510">
    <property type="match status" value="1"/>
</dbReference>
<comment type="function">
    <text evidence="17">Putative Notch ligand involved in the mediation of Notch signaling.</text>
</comment>
<dbReference type="InterPro" id="IPR000742">
    <property type="entry name" value="EGF"/>
</dbReference>
<feature type="disulfide bond" evidence="16">
    <location>
        <begin position="219"/>
        <end position="228"/>
    </location>
</feature>
<dbReference type="SMART" id="SM00051">
    <property type="entry name" value="DSL"/>
    <property type="match status" value="1"/>
</dbReference>
<keyword evidence="4 15" id="KW-0245">EGF-like domain</keyword>
<dbReference type="FunFam" id="2.10.25.140:FF:000001">
    <property type="entry name" value="Delta-like protein"/>
    <property type="match status" value="1"/>
</dbReference>
<feature type="disulfide bond" evidence="15">
    <location>
        <begin position="456"/>
        <end position="465"/>
    </location>
</feature>
<evidence type="ECO:0000259" key="20">
    <source>
        <dbReference type="PROSITE" id="PS50026"/>
    </source>
</evidence>